<feature type="compositionally biased region" description="Polar residues" evidence="2">
    <location>
        <begin position="702"/>
        <end position="714"/>
    </location>
</feature>
<feature type="compositionally biased region" description="Pro residues" evidence="2">
    <location>
        <begin position="832"/>
        <end position="846"/>
    </location>
</feature>
<evidence type="ECO:0000259" key="3">
    <source>
        <dbReference type="PROSITE" id="PS50003"/>
    </source>
</evidence>
<accession>A0A9P5XQP1</accession>
<feature type="compositionally biased region" description="Low complexity" evidence="2">
    <location>
        <begin position="982"/>
        <end position="998"/>
    </location>
</feature>
<feature type="compositionally biased region" description="Low complexity" evidence="2">
    <location>
        <begin position="952"/>
        <end position="971"/>
    </location>
</feature>
<dbReference type="PROSITE" id="PS50003">
    <property type="entry name" value="PH_DOMAIN"/>
    <property type="match status" value="1"/>
</dbReference>
<feature type="compositionally biased region" description="Basic and acidic residues" evidence="2">
    <location>
        <begin position="42"/>
        <end position="56"/>
    </location>
</feature>
<feature type="compositionally biased region" description="Low complexity" evidence="2">
    <location>
        <begin position="84"/>
        <end position="103"/>
    </location>
</feature>
<feature type="compositionally biased region" description="Low complexity" evidence="2">
    <location>
        <begin position="778"/>
        <end position="792"/>
    </location>
</feature>
<feature type="compositionally biased region" description="Low complexity" evidence="2">
    <location>
        <begin position="715"/>
        <end position="735"/>
    </location>
</feature>
<dbReference type="InterPro" id="IPR001849">
    <property type="entry name" value="PH_domain"/>
</dbReference>
<organism evidence="4 5">
    <name type="scientific">Macrolepiota fuliginosa MF-IS2</name>
    <dbReference type="NCBI Taxonomy" id="1400762"/>
    <lineage>
        <taxon>Eukaryota</taxon>
        <taxon>Fungi</taxon>
        <taxon>Dikarya</taxon>
        <taxon>Basidiomycota</taxon>
        <taxon>Agaricomycotina</taxon>
        <taxon>Agaricomycetes</taxon>
        <taxon>Agaricomycetidae</taxon>
        <taxon>Agaricales</taxon>
        <taxon>Agaricineae</taxon>
        <taxon>Agaricaceae</taxon>
        <taxon>Macrolepiota</taxon>
    </lineage>
</organism>
<dbReference type="SUPFAM" id="SSF50729">
    <property type="entry name" value="PH domain-like"/>
    <property type="match status" value="1"/>
</dbReference>
<feature type="region of interest" description="Disordered" evidence="2">
    <location>
        <begin position="1"/>
        <end position="105"/>
    </location>
</feature>
<feature type="compositionally biased region" description="Polar residues" evidence="2">
    <location>
        <begin position="486"/>
        <end position="506"/>
    </location>
</feature>
<feature type="compositionally biased region" description="Acidic residues" evidence="2">
    <location>
        <begin position="187"/>
        <end position="201"/>
    </location>
</feature>
<feature type="coiled-coil region" evidence="1">
    <location>
        <begin position="142"/>
        <end position="169"/>
    </location>
</feature>
<feature type="compositionally biased region" description="Polar residues" evidence="2">
    <location>
        <begin position="1090"/>
        <end position="1106"/>
    </location>
</feature>
<dbReference type="AlphaFoldDB" id="A0A9P5XQP1"/>
<dbReference type="EMBL" id="MU151052">
    <property type="protein sequence ID" value="KAF9454767.1"/>
    <property type="molecule type" value="Genomic_DNA"/>
</dbReference>
<feature type="compositionally biased region" description="Low complexity" evidence="2">
    <location>
        <begin position="1006"/>
        <end position="1034"/>
    </location>
</feature>
<proteinExistence type="predicted"/>
<comment type="caution">
    <text evidence="4">The sequence shown here is derived from an EMBL/GenBank/DDBJ whole genome shotgun (WGS) entry which is preliminary data.</text>
</comment>
<feature type="compositionally biased region" description="Low complexity" evidence="2">
    <location>
        <begin position="1188"/>
        <end position="1203"/>
    </location>
</feature>
<evidence type="ECO:0000313" key="4">
    <source>
        <dbReference type="EMBL" id="KAF9454767.1"/>
    </source>
</evidence>
<feature type="region of interest" description="Disordered" evidence="2">
    <location>
        <begin position="170"/>
        <end position="249"/>
    </location>
</feature>
<feature type="compositionally biased region" description="Pro residues" evidence="2">
    <location>
        <begin position="889"/>
        <end position="899"/>
    </location>
</feature>
<feature type="compositionally biased region" description="Polar residues" evidence="2">
    <location>
        <begin position="19"/>
        <end position="40"/>
    </location>
</feature>
<dbReference type="Proteomes" id="UP000807342">
    <property type="component" value="Unassembled WGS sequence"/>
</dbReference>
<feature type="region of interest" description="Disordered" evidence="2">
    <location>
        <begin position="486"/>
        <end position="555"/>
    </location>
</feature>
<feature type="compositionally biased region" description="Polar residues" evidence="2">
    <location>
        <begin position="681"/>
        <end position="695"/>
    </location>
</feature>
<feature type="region of interest" description="Disordered" evidence="2">
    <location>
        <begin position="827"/>
        <end position="1106"/>
    </location>
</feature>
<evidence type="ECO:0000256" key="1">
    <source>
        <dbReference type="SAM" id="Coils"/>
    </source>
</evidence>
<gene>
    <name evidence="4" type="ORF">P691DRAFT_783879</name>
</gene>
<feature type="compositionally biased region" description="Polar residues" evidence="2">
    <location>
        <begin position="517"/>
        <end position="536"/>
    </location>
</feature>
<dbReference type="OrthoDB" id="3256387at2759"/>
<name>A0A9P5XQP1_9AGAR</name>
<feature type="compositionally biased region" description="Polar residues" evidence="2">
    <location>
        <begin position="1046"/>
        <end position="1080"/>
    </location>
</feature>
<dbReference type="InterPro" id="IPR011993">
    <property type="entry name" value="PH-like_dom_sf"/>
</dbReference>
<keyword evidence="5" id="KW-1185">Reference proteome</keyword>
<evidence type="ECO:0000256" key="2">
    <source>
        <dbReference type="SAM" id="MobiDB-lite"/>
    </source>
</evidence>
<protein>
    <recommendedName>
        <fullName evidence="3">PH domain-containing protein</fullName>
    </recommendedName>
</protein>
<feature type="compositionally biased region" description="Pro residues" evidence="2">
    <location>
        <begin position="930"/>
        <end position="951"/>
    </location>
</feature>
<feature type="region of interest" description="Disordered" evidence="2">
    <location>
        <begin position="1187"/>
        <end position="1240"/>
    </location>
</feature>
<evidence type="ECO:0000313" key="5">
    <source>
        <dbReference type="Proteomes" id="UP000807342"/>
    </source>
</evidence>
<feature type="compositionally biased region" description="Polar residues" evidence="2">
    <location>
        <begin position="914"/>
        <end position="924"/>
    </location>
</feature>
<feature type="region of interest" description="Disordered" evidence="2">
    <location>
        <begin position="674"/>
        <end position="792"/>
    </location>
</feature>
<reference evidence="4" key="1">
    <citation type="submission" date="2020-11" db="EMBL/GenBank/DDBJ databases">
        <authorList>
            <consortium name="DOE Joint Genome Institute"/>
            <person name="Ahrendt S."/>
            <person name="Riley R."/>
            <person name="Andreopoulos W."/>
            <person name="Labutti K."/>
            <person name="Pangilinan J."/>
            <person name="Ruiz-Duenas F.J."/>
            <person name="Barrasa J.M."/>
            <person name="Sanchez-Garcia M."/>
            <person name="Camarero S."/>
            <person name="Miyauchi S."/>
            <person name="Serrano A."/>
            <person name="Linde D."/>
            <person name="Babiker R."/>
            <person name="Drula E."/>
            <person name="Ayuso-Fernandez I."/>
            <person name="Pacheco R."/>
            <person name="Padilla G."/>
            <person name="Ferreira P."/>
            <person name="Barriuso J."/>
            <person name="Kellner H."/>
            <person name="Castanera R."/>
            <person name="Alfaro M."/>
            <person name="Ramirez L."/>
            <person name="Pisabarro A.G."/>
            <person name="Kuo A."/>
            <person name="Tritt A."/>
            <person name="Lipzen A."/>
            <person name="He G."/>
            <person name="Yan M."/>
            <person name="Ng V."/>
            <person name="Cullen D."/>
            <person name="Martin F."/>
            <person name="Rosso M.-N."/>
            <person name="Henrissat B."/>
            <person name="Hibbett D."/>
            <person name="Martinez A.T."/>
            <person name="Grigoriev I.V."/>
        </authorList>
    </citation>
    <scope>NUCLEOTIDE SEQUENCE</scope>
    <source>
        <strain evidence="4">MF-IS2</strain>
    </source>
</reference>
<feature type="domain" description="PH" evidence="3">
    <location>
        <begin position="294"/>
        <end position="421"/>
    </location>
</feature>
<sequence length="1267" mass="135784">MSPALLSFRFRGHTDPHTSRWSSDSNTTTAGRRLSTQSIPTDKGKEPLRANSEEQAHPVWPSRGYGVVDRNPLVSSGAAPSFHSSNNTSSRPSSSSGLPSTSRRGARGSIFMAASDALGFKFGKRGPPVRQPPAPIVLPDVIEITARKRDEEEEERNRLRAEAAQAIGLDPLLVDSEAQSSRRCGATDEEAEEEEEEDEEEPRQRESNSVHNLTDSQQYSSNTRSSTYAPHISTPLHGSTTSITPLPMPVGRYRSGSLMSHSRTSSANLTPIPAYPSTVSSLSQWQQQAGMLPKYYHPSSLRIFALSNSKNWKTRYIMLTSPTAIISRTKVPAPSYLHLFKGPGSDEKELERLAVNEDSVVFVSDEEVGGRRHVVKIGAVEAGALKKELNHEEAGRTMWFLQIEDSTESQQWISSIKNSILNQRAIRAGLMPASVSSFGVNEPRGDIDVMLSMRAQGFIASPNSNPRQHLSTPTSNVVQNEKNYASSISEHSVRSQTSSPKTSIAVSTLKGLFSGSRPRSTSRATSVDTTRPQQQHDSNEDRDTFGSRGNNLMSMLRSTTPDVQSQSSGATIVRAGSPFLPSVTPDIGIDRKIVCDRQPLQFATNGHATSSSTAGRGTKALSLGSMSLQPPPRKRWTSVVAPVVNLTSNQRTPEVYVNAQYNGTTGSLGALTYYRDHQEPGSPTRTTSSMTGTSENRPRPPSLQSVSTYCSNENSLSFDRSSTSTSTKRTSSSMRRWSRPGSLPPRTTLPSGTPPNPPASGSHLPTTGDANRPASRPSSTVSAQSQQSVISSLPSFSKRASVSSVATSSSQSHSANGHATGRANLASHRASMPPPRPAPTSALPPAPEEHDYNLSKSVDSLPSPGPSPTKPKRASIGGRGFRLSMIAPSKPPPSSNLPPRPDEVVEDNDHAPLRTSSAGNSRLSRLNPIPASPAPGEAPFPPPRGPLPPTPTEGTTSSNNNNRHSTNISRHTSLKQRLRILSAPSSSSASSASGSARADVNHGSPSASSSTSNANTNTYTDTTTDSHTHTSFTSRLPGSGSHHIARSSSNASGNGLSPLRNSPLSQANQHPNTNTNSYKNRASVPPPLASTPSYFSMANSSRSQPATPIGEKIISFQNESSFLNLSTPLDPQTPIPPPSQSHMLMSMDMNMSMSMPIRPLPAIPVTQEMTPLSPPPRRNSKHMVVVERPASNSSPPRTPSTPSIFEEKAEAEAKAEDEANSKPDPLPEAMAITPTETSSKTTPTFIVTASFTVAATDSRREVCHATR</sequence>
<keyword evidence="1" id="KW-0175">Coiled coil</keyword>
<dbReference type="Gene3D" id="2.30.29.30">
    <property type="entry name" value="Pleckstrin-homology domain (PH domain)/Phosphotyrosine-binding domain (PTB)"/>
    <property type="match status" value="1"/>
</dbReference>
<feature type="compositionally biased region" description="Polar residues" evidence="2">
    <location>
        <begin position="209"/>
        <end position="228"/>
    </location>
</feature>
<feature type="compositionally biased region" description="Basic and acidic residues" evidence="2">
    <location>
        <begin position="1205"/>
        <end position="1221"/>
    </location>
</feature>
<feature type="compositionally biased region" description="Basic and acidic residues" evidence="2">
    <location>
        <begin position="900"/>
        <end position="912"/>
    </location>
</feature>